<protein>
    <submittedName>
        <fullName evidence="8">RDD family protein</fullName>
    </submittedName>
</protein>
<feature type="region of interest" description="Disordered" evidence="5">
    <location>
        <begin position="1"/>
        <end position="20"/>
    </location>
</feature>
<evidence type="ECO:0000259" key="7">
    <source>
        <dbReference type="Pfam" id="PF06271"/>
    </source>
</evidence>
<feature type="transmembrane region" description="Helical" evidence="6">
    <location>
        <begin position="38"/>
        <end position="56"/>
    </location>
</feature>
<dbReference type="InterPro" id="IPR010432">
    <property type="entry name" value="RDD"/>
</dbReference>
<proteinExistence type="predicted"/>
<feature type="transmembrane region" description="Helical" evidence="6">
    <location>
        <begin position="62"/>
        <end position="81"/>
    </location>
</feature>
<keyword evidence="4 6" id="KW-0472">Membrane</keyword>
<reference evidence="8 9" key="1">
    <citation type="submission" date="2018-09" db="EMBL/GenBank/DDBJ databases">
        <title>Paenibacillus aracenensis nov. sp. isolated from a cave in southern Spain.</title>
        <authorList>
            <person name="Jurado V."/>
            <person name="Gutierrez-Patricio S."/>
            <person name="Gonzalez-Pimentel J.L."/>
            <person name="Miller A.Z."/>
            <person name="Laiz L."/>
            <person name="Saiz-Jimenez C."/>
        </authorList>
    </citation>
    <scope>NUCLEOTIDE SEQUENCE [LARGE SCALE GENOMIC DNA]</scope>
    <source>
        <strain evidence="8 9">DSM 22867</strain>
    </source>
</reference>
<gene>
    <name evidence="8" type="ORF">D3P08_01005</name>
</gene>
<dbReference type="Gene3D" id="3.40.1000.10">
    <property type="entry name" value="Mog1/PsbP, alpha/beta/alpha sandwich"/>
    <property type="match status" value="1"/>
</dbReference>
<dbReference type="Pfam" id="PF06271">
    <property type="entry name" value="RDD"/>
    <property type="match status" value="1"/>
</dbReference>
<comment type="caution">
    <text evidence="8">The sequence shown here is derived from an EMBL/GenBank/DDBJ whole genome shotgun (WGS) entry which is preliminary data.</text>
</comment>
<evidence type="ECO:0000256" key="5">
    <source>
        <dbReference type="SAM" id="MobiDB-lite"/>
    </source>
</evidence>
<comment type="subcellular location">
    <subcellularLocation>
        <location evidence="1">Membrane</location>
        <topology evidence="1">Multi-pass membrane protein</topology>
    </subcellularLocation>
</comment>
<evidence type="ECO:0000313" key="8">
    <source>
        <dbReference type="EMBL" id="RIX60190.1"/>
    </source>
</evidence>
<feature type="compositionally biased region" description="Pro residues" evidence="5">
    <location>
        <begin position="11"/>
        <end position="20"/>
    </location>
</feature>
<keyword evidence="3 6" id="KW-1133">Transmembrane helix</keyword>
<sequence length="353" mass="38648">MDYQTGQAYSYPPPPPPPSDPMENFMQNYGSSIFFKRWGATVVDFLFLIGFGITLLLIPDSFFGIAIFAFILFVLLYYVLLEGLTGYTVGKLLFRIRAVREDGRAPGFVKGIIRAALRIVDTNPFLMGALPAGICVLATRKKQRLGDMIANTYVLNARDVLPAGKKFPAGLTLASVGAIVVSIALAVASIAIASKTPGSIIGPSERETFLSLNGEFQVTADDSWSVQNDLNDEADLSIANLYEEKYLIVLSERKSDFDAGYTLDDFSALVEESFAGGDALPVLSKAADIGGYEANQFEYEEDVDGYDVTYLVTAIETEEHFHQVVAWTLTEEFQELKEELLDVTASFKPAASE</sequence>
<dbReference type="Proteomes" id="UP000266482">
    <property type="component" value="Unassembled WGS sequence"/>
</dbReference>
<keyword evidence="2 6" id="KW-0812">Transmembrane</keyword>
<dbReference type="OrthoDB" id="9793824at2"/>
<dbReference type="EMBL" id="QXQA01000001">
    <property type="protein sequence ID" value="RIX60190.1"/>
    <property type="molecule type" value="Genomic_DNA"/>
</dbReference>
<name>A0A3A1VRQ0_9BACL</name>
<dbReference type="RefSeq" id="WP_119597565.1">
    <property type="nucleotide sequence ID" value="NZ_QXQA01000001.1"/>
</dbReference>
<dbReference type="GO" id="GO:0016020">
    <property type="term" value="C:membrane"/>
    <property type="evidence" value="ECO:0007669"/>
    <property type="project" value="UniProtKB-SubCell"/>
</dbReference>
<evidence type="ECO:0000313" key="9">
    <source>
        <dbReference type="Proteomes" id="UP000266482"/>
    </source>
</evidence>
<accession>A0A3A1VRQ0</accession>
<evidence type="ECO:0000256" key="6">
    <source>
        <dbReference type="SAM" id="Phobius"/>
    </source>
</evidence>
<evidence type="ECO:0000256" key="2">
    <source>
        <dbReference type="ARBA" id="ARBA00022692"/>
    </source>
</evidence>
<dbReference type="PANTHER" id="PTHR38480">
    <property type="entry name" value="SLR0254 PROTEIN"/>
    <property type="match status" value="1"/>
</dbReference>
<evidence type="ECO:0000256" key="4">
    <source>
        <dbReference type="ARBA" id="ARBA00023136"/>
    </source>
</evidence>
<evidence type="ECO:0000256" key="1">
    <source>
        <dbReference type="ARBA" id="ARBA00004141"/>
    </source>
</evidence>
<evidence type="ECO:0000256" key="3">
    <source>
        <dbReference type="ARBA" id="ARBA00022989"/>
    </source>
</evidence>
<dbReference type="PANTHER" id="PTHR38480:SF1">
    <property type="entry name" value="SLR0254 PROTEIN"/>
    <property type="match status" value="1"/>
</dbReference>
<keyword evidence="9" id="KW-1185">Reference proteome</keyword>
<dbReference type="AlphaFoldDB" id="A0A3A1VRQ0"/>
<organism evidence="8 9">
    <name type="scientific">Paenibacillus nanensis</name>
    <dbReference type="NCBI Taxonomy" id="393251"/>
    <lineage>
        <taxon>Bacteria</taxon>
        <taxon>Bacillati</taxon>
        <taxon>Bacillota</taxon>
        <taxon>Bacilli</taxon>
        <taxon>Bacillales</taxon>
        <taxon>Paenibacillaceae</taxon>
        <taxon>Paenibacillus</taxon>
    </lineage>
</organism>
<feature type="transmembrane region" description="Helical" evidence="6">
    <location>
        <begin position="171"/>
        <end position="193"/>
    </location>
</feature>
<feature type="domain" description="RDD" evidence="7">
    <location>
        <begin position="35"/>
        <end position="151"/>
    </location>
</feature>